<dbReference type="Proteomes" id="UP000294927">
    <property type="component" value="Unassembled WGS sequence"/>
</dbReference>
<evidence type="ECO:0000313" key="2">
    <source>
        <dbReference type="EMBL" id="TDV44273.1"/>
    </source>
</evidence>
<name>A0A4R7V4E1_9PSEU</name>
<proteinExistence type="predicted"/>
<reference evidence="2 3" key="1">
    <citation type="submission" date="2019-03" db="EMBL/GenBank/DDBJ databases">
        <title>Genomic Encyclopedia of Archaeal and Bacterial Type Strains, Phase II (KMG-II): from individual species to whole genera.</title>
        <authorList>
            <person name="Goeker M."/>
        </authorList>
    </citation>
    <scope>NUCLEOTIDE SEQUENCE [LARGE SCALE GENOMIC DNA]</scope>
    <source>
        <strain evidence="2 3">DSM 45499</strain>
    </source>
</reference>
<dbReference type="RefSeq" id="WP_133906700.1">
    <property type="nucleotide sequence ID" value="NZ_SOCP01000014.1"/>
</dbReference>
<keyword evidence="1" id="KW-1133">Transmembrane helix</keyword>
<keyword evidence="1" id="KW-0812">Transmembrane</keyword>
<accession>A0A4R7V4E1</accession>
<feature type="transmembrane region" description="Helical" evidence="1">
    <location>
        <begin position="34"/>
        <end position="55"/>
    </location>
</feature>
<comment type="caution">
    <text evidence="2">The sequence shown here is derived from an EMBL/GenBank/DDBJ whole genome shotgun (WGS) entry which is preliminary data.</text>
</comment>
<evidence type="ECO:0000313" key="3">
    <source>
        <dbReference type="Proteomes" id="UP000294927"/>
    </source>
</evidence>
<evidence type="ECO:0000256" key="1">
    <source>
        <dbReference type="SAM" id="Phobius"/>
    </source>
</evidence>
<protein>
    <submittedName>
        <fullName evidence="2">Uncharacterized protein</fullName>
    </submittedName>
</protein>
<keyword evidence="3" id="KW-1185">Reference proteome</keyword>
<dbReference type="EMBL" id="SOCP01000014">
    <property type="protein sequence ID" value="TDV44273.1"/>
    <property type="molecule type" value="Genomic_DNA"/>
</dbReference>
<organism evidence="2 3">
    <name type="scientific">Actinophytocola oryzae</name>
    <dbReference type="NCBI Taxonomy" id="502181"/>
    <lineage>
        <taxon>Bacteria</taxon>
        <taxon>Bacillati</taxon>
        <taxon>Actinomycetota</taxon>
        <taxon>Actinomycetes</taxon>
        <taxon>Pseudonocardiales</taxon>
        <taxon>Pseudonocardiaceae</taxon>
    </lineage>
</organism>
<gene>
    <name evidence="2" type="ORF">CLV71_114183</name>
</gene>
<sequence length="78" mass="7945">MRAHISTGALIVVFLGVAASSLLGATLVLGVTGATGACTWTGSIGAVILAIWLVALNGKPRARHEEAVTRPLTRAIQP</sequence>
<dbReference type="AlphaFoldDB" id="A0A4R7V4E1"/>
<keyword evidence="1" id="KW-0472">Membrane</keyword>